<evidence type="ECO:0000313" key="1">
    <source>
        <dbReference type="EMBL" id="TGD77132.1"/>
    </source>
</evidence>
<evidence type="ECO:0000313" key="2">
    <source>
        <dbReference type="Proteomes" id="UP000298284"/>
    </source>
</evidence>
<comment type="caution">
    <text evidence="1">The sequence shown here is derived from an EMBL/GenBank/DDBJ whole genome shotgun (WGS) entry which is preliminary data.</text>
</comment>
<dbReference type="Proteomes" id="UP000298284">
    <property type="component" value="Unassembled WGS sequence"/>
</dbReference>
<keyword evidence="2" id="KW-1185">Reference proteome</keyword>
<dbReference type="RefSeq" id="WP_135533018.1">
    <property type="nucleotide sequence ID" value="NZ_SRKZ01000010.1"/>
</dbReference>
<dbReference type="AlphaFoldDB" id="A0A4Z0MBK4"/>
<organism evidence="1 2">
    <name type="scientific">Hymenobacter wooponensis</name>
    <dbReference type="NCBI Taxonomy" id="1525360"/>
    <lineage>
        <taxon>Bacteria</taxon>
        <taxon>Pseudomonadati</taxon>
        <taxon>Bacteroidota</taxon>
        <taxon>Cytophagia</taxon>
        <taxon>Cytophagales</taxon>
        <taxon>Hymenobacteraceae</taxon>
        <taxon>Hymenobacter</taxon>
    </lineage>
</organism>
<gene>
    <name evidence="1" type="ORF">EU557_24165</name>
</gene>
<reference evidence="1 2" key="1">
    <citation type="submission" date="2019-04" db="EMBL/GenBank/DDBJ databases">
        <authorList>
            <person name="Feng G."/>
            <person name="Zhang J."/>
            <person name="Zhu H."/>
        </authorList>
    </citation>
    <scope>NUCLEOTIDE SEQUENCE [LARGE SCALE GENOMIC DNA]</scope>
    <source>
        <strain evidence="1 2">JCM 19491</strain>
    </source>
</reference>
<protein>
    <submittedName>
        <fullName evidence="1">Uncharacterized protein</fullName>
    </submittedName>
</protein>
<dbReference type="EMBL" id="SRKZ01000010">
    <property type="protein sequence ID" value="TGD77132.1"/>
    <property type="molecule type" value="Genomic_DNA"/>
</dbReference>
<sequence length="118" mass="13276">MKLFFAFTLALVPILAIGQSPRPRPESLYLKAFQYIKTDPEFLKMRGKSDCVAVFDSIVHQSQSVFIEELGKQWGYAGYKETGRLRDSLFTLDQAAYHKPYYSSITASLTRASGGKKG</sequence>
<accession>A0A4Z0MBK4</accession>
<dbReference type="OrthoDB" id="885416at2"/>
<proteinExistence type="predicted"/>
<name>A0A4Z0MBK4_9BACT</name>